<protein>
    <submittedName>
        <fullName evidence="1">Uncharacterized protein</fullName>
    </submittedName>
</protein>
<evidence type="ECO:0000313" key="2">
    <source>
        <dbReference type="Proteomes" id="UP000030641"/>
    </source>
</evidence>
<keyword evidence="2" id="KW-1185">Reference proteome</keyword>
<dbReference type="HOGENOM" id="CLU_1815435_0_0_1"/>
<proteinExistence type="predicted"/>
<dbReference type="AlphaFoldDB" id="A0A074YRB5"/>
<dbReference type="InParanoid" id="A0A074YRB5"/>
<dbReference type="RefSeq" id="XP_013348721.1">
    <property type="nucleotide sequence ID" value="XM_013493267.1"/>
</dbReference>
<evidence type="ECO:0000313" key="1">
    <source>
        <dbReference type="EMBL" id="KER00226.1"/>
    </source>
</evidence>
<sequence>MHDICIPVRPDPSHQRGSHRLDAEVEGYSDPVHQCHGRQESFVCLRSRRQPCRSMTRLRDDLTCFRPGWTFILRYDVVSDIDSSSHQEYKQDMISLYEQALRDRMRETQVVMLSVTSLEQDLVIFKFHRDTRYSTINLSERS</sequence>
<organism evidence="1 2">
    <name type="scientific">Aureobasidium subglaciale (strain EXF-2481)</name>
    <name type="common">Aureobasidium pullulans var. subglaciale</name>
    <dbReference type="NCBI Taxonomy" id="1043005"/>
    <lineage>
        <taxon>Eukaryota</taxon>
        <taxon>Fungi</taxon>
        <taxon>Dikarya</taxon>
        <taxon>Ascomycota</taxon>
        <taxon>Pezizomycotina</taxon>
        <taxon>Dothideomycetes</taxon>
        <taxon>Dothideomycetidae</taxon>
        <taxon>Dothideales</taxon>
        <taxon>Saccotheciaceae</taxon>
        <taxon>Aureobasidium</taxon>
    </lineage>
</organism>
<dbReference type="GeneID" id="25361979"/>
<reference evidence="1 2" key="1">
    <citation type="journal article" date="2014" name="BMC Genomics">
        <title>Genome sequencing of four Aureobasidium pullulans varieties: biotechnological potential, stress tolerance, and description of new species.</title>
        <authorList>
            <person name="Gostin Ar C."/>
            <person name="Ohm R.A."/>
            <person name="Kogej T."/>
            <person name="Sonjak S."/>
            <person name="Turk M."/>
            <person name="Zajc J."/>
            <person name="Zalar P."/>
            <person name="Grube M."/>
            <person name="Sun H."/>
            <person name="Han J."/>
            <person name="Sharma A."/>
            <person name="Chiniquy J."/>
            <person name="Ngan C.Y."/>
            <person name="Lipzen A."/>
            <person name="Barry K."/>
            <person name="Grigoriev I.V."/>
            <person name="Gunde-Cimerman N."/>
        </authorList>
    </citation>
    <scope>NUCLEOTIDE SEQUENCE [LARGE SCALE GENOMIC DNA]</scope>
    <source>
        <strain evidence="1 2">EXF-2481</strain>
    </source>
</reference>
<gene>
    <name evidence="1" type="ORF">AUEXF2481DRAFT_123843</name>
</gene>
<accession>A0A074YRB5</accession>
<name>A0A074YRB5_AURSE</name>
<dbReference type="Proteomes" id="UP000030641">
    <property type="component" value="Unassembled WGS sequence"/>
</dbReference>
<dbReference type="EMBL" id="KL584749">
    <property type="protein sequence ID" value="KER00226.1"/>
    <property type="molecule type" value="Genomic_DNA"/>
</dbReference>